<evidence type="ECO:0000259" key="4">
    <source>
        <dbReference type="Pfam" id="PF02775"/>
    </source>
</evidence>
<feature type="region of interest" description="Disordered" evidence="3">
    <location>
        <begin position="38"/>
        <end position="70"/>
    </location>
</feature>
<reference evidence="6" key="1">
    <citation type="submission" date="2018-05" db="EMBL/GenBank/DDBJ databases">
        <authorList>
            <person name="Lanie J.A."/>
            <person name="Ng W.-L."/>
            <person name="Kazmierczak K.M."/>
            <person name="Andrzejewski T.M."/>
            <person name="Davidsen T.M."/>
            <person name="Wayne K.J."/>
            <person name="Tettelin H."/>
            <person name="Glass J.I."/>
            <person name="Rusch D."/>
            <person name="Podicherti R."/>
            <person name="Tsui H.-C.T."/>
            <person name="Winkler M.E."/>
        </authorList>
    </citation>
    <scope>NUCLEOTIDE SEQUENCE</scope>
</reference>
<dbReference type="PANTHER" id="PTHR18968">
    <property type="entry name" value="THIAMINE PYROPHOSPHATE ENZYMES"/>
    <property type="match status" value="1"/>
</dbReference>
<dbReference type="GO" id="GO:0050660">
    <property type="term" value="F:flavin adenine dinucleotide binding"/>
    <property type="evidence" value="ECO:0007669"/>
    <property type="project" value="TreeGrafter"/>
</dbReference>
<dbReference type="InterPro" id="IPR029035">
    <property type="entry name" value="DHS-like_NAD/FAD-binding_dom"/>
</dbReference>
<evidence type="ECO:0000256" key="2">
    <source>
        <dbReference type="ARBA" id="ARBA00023052"/>
    </source>
</evidence>
<dbReference type="InterPro" id="IPR011766">
    <property type="entry name" value="TPP_enzyme_TPP-bd"/>
</dbReference>
<protein>
    <recommendedName>
        <fullName evidence="7">Thiamine pyrophosphate enzyme TPP-binding domain-containing protein</fullName>
    </recommendedName>
</protein>
<dbReference type="Gene3D" id="3.40.50.970">
    <property type="match status" value="2"/>
</dbReference>
<evidence type="ECO:0000259" key="5">
    <source>
        <dbReference type="Pfam" id="PF02776"/>
    </source>
</evidence>
<keyword evidence="2" id="KW-0786">Thiamine pyrophosphate</keyword>
<dbReference type="InterPro" id="IPR006311">
    <property type="entry name" value="TAT_signal"/>
</dbReference>
<name>A0A381QER9_9ZZZZ</name>
<dbReference type="Pfam" id="PF02776">
    <property type="entry name" value="TPP_enzyme_N"/>
    <property type="match status" value="1"/>
</dbReference>
<dbReference type="InterPro" id="IPR019546">
    <property type="entry name" value="TAT_signal_bac_arc"/>
</dbReference>
<comment type="similarity">
    <text evidence="1">Belongs to the TPP enzyme family.</text>
</comment>
<dbReference type="InterPro" id="IPR012001">
    <property type="entry name" value="Thiamin_PyroP_enz_TPP-bd_dom"/>
</dbReference>
<feature type="compositionally biased region" description="Low complexity" evidence="3">
    <location>
        <begin position="347"/>
        <end position="365"/>
    </location>
</feature>
<dbReference type="GO" id="GO:0009099">
    <property type="term" value="P:L-valine biosynthetic process"/>
    <property type="evidence" value="ECO:0007669"/>
    <property type="project" value="TreeGrafter"/>
</dbReference>
<dbReference type="PANTHER" id="PTHR18968:SF13">
    <property type="entry name" value="ACETOLACTATE SYNTHASE CATALYTIC SUBUNIT, MITOCHONDRIAL"/>
    <property type="match status" value="1"/>
</dbReference>
<feature type="domain" description="Thiamine pyrophosphate enzyme TPP-binding" evidence="4">
    <location>
        <begin position="485"/>
        <end position="640"/>
    </location>
</feature>
<dbReference type="Pfam" id="PF02775">
    <property type="entry name" value="TPP_enzyme_C"/>
    <property type="match status" value="1"/>
</dbReference>
<dbReference type="GO" id="GO:0005948">
    <property type="term" value="C:acetolactate synthase complex"/>
    <property type="evidence" value="ECO:0007669"/>
    <property type="project" value="TreeGrafter"/>
</dbReference>
<dbReference type="Gene3D" id="3.40.50.1220">
    <property type="entry name" value="TPP-binding domain"/>
    <property type="match status" value="1"/>
</dbReference>
<dbReference type="GO" id="GO:0003984">
    <property type="term" value="F:acetolactate synthase activity"/>
    <property type="evidence" value="ECO:0007669"/>
    <property type="project" value="TreeGrafter"/>
</dbReference>
<evidence type="ECO:0000256" key="3">
    <source>
        <dbReference type="SAM" id="MobiDB-lite"/>
    </source>
</evidence>
<dbReference type="InterPro" id="IPR029061">
    <property type="entry name" value="THDP-binding"/>
</dbReference>
<accession>A0A381QER9</accession>
<proteinExistence type="inferred from homology"/>
<dbReference type="NCBIfam" id="TIGR01409">
    <property type="entry name" value="TAT_signal_seq"/>
    <property type="match status" value="1"/>
</dbReference>
<dbReference type="EMBL" id="UINC01001330">
    <property type="protein sequence ID" value="SUZ77831.1"/>
    <property type="molecule type" value="Genomic_DNA"/>
</dbReference>
<feature type="compositionally biased region" description="Polar residues" evidence="3">
    <location>
        <begin position="38"/>
        <end position="55"/>
    </location>
</feature>
<organism evidence="6">
    <name type="scientific">marine metagenome</name>
    <dbReference type="NCBI Taxonomy" id="408172"/>
    <lineage>
        <taxon>unclassified sequences</taxon>
        <taxon>metagenomes</taxon>
        <taxon>ecological metagenomes</taxon>
    </lineage>
</organism>
<dbReference type="GO" id="GO:0009097">
    <property type="term" value="P:isoleucine biosynthetic process"/>
    <property type="evidence" value="ECO:0007669"/>
    <property type="project" value="TreeGrafter"/>
</dbReference>
<sequence length="646" mass="69361">MKKVTKSTAKHSVNRRRFIKGAAAGAAGAAMLVGDQAVTAQTQSGNPDQSANISSPEDGGANGNEGVTRSPKVDSFIVENPGSDYMVDVFRALDLEYCASNCGSSFDGLQESIVNHGNNQMPEFLTCLHEESSVAMAHGYAKIAGKPMMALFHGTVGLQHATMAIYNAYVDRVPVYMAVGLDYDGPVSAHNATDLAAIVRNFVKWDHQPNSLTDFGRSAMRAYTLATTPPMAPVLLVLDAAQQKAPVETAPSIPRLSLPKFPSADINSVKEIARLLVDADNPRINTGQAARTQEGIDLLVELAELLQLPVNGVSNRLNFPSRHPLQGTGTGVPDLILNLEPGARIGATPSTPRSSRPSSASTDSSELTTVTISSAEFLVTSNFNVFGNGAGNADLLIAADAQATLPALIEEVRRLITSDRQRFFSDRGKKIADVHARARRREISEARYGWNAAPVSLARLAAELWPLIKDDDWSFVSPQRFLGNWPSRLWDMKKSHHFIGAHGAGGMGYGAPAAVGAALANRKHGRLSINIQGDGDLNYAPGVLWTAAHHQIPLLTIMANNRAYHAEVMFLQKQCAARNRGVDRAHIGTTISDPNIDYAQMAKAYGIYGEGPIEHPNDLAPALRRGLERVRAGEPAVIDVLTQPRG</sequence>
<dbReference type="GO" id="GO:0030976">
    <property type="term" value="F:thiamine pyrophosphate binding"/>
    <property type="evidence" value="ECO:0007669"/>
    <property type="project" value="InterPro"/>
</dbReference>
<feature type="region of interest" description="Disordered" evidence="3">
    <location>
        <begin position="342"/>
        <end position="367"/>
    </location>
</feature>
<feature type="domain" description="Thiamine pyrophosphate enzyme N-terminal TPP-binding" evidence="5">
    <location>
        <begin position="82"/>
        <end position="180"/>
    </location>
</feature>
<dbReference type="PROSITE" id="PS51318">
    <property type="entry name" value="TAT"/>
    <property type="match status" value="1"/>
</dbReference>
<evidence type="ECO:0008006" key="7">
    <source>
        <dbReference type="Google" id="ProtNLM"/>
    </source>
</evidence>
<dbReference type="AlphaFoldDB" id="A0A381QER9"/>
<dbReference type="CDD" id="cd07035">
    <property type="entry name" value="TPP_PYR_POX_like"/>
    <property type="match status" value="1"/>
</dbReference>
<dbReference type="SUPFAM" id="SSF52518">
    <property type="entry name" value="Thiamin diphosphate-binding fold (THDP-binding)"/>
    <property type="match status" value="2"/>
</dbReference>
<dbReference type="InterPro" id="IPR045229">
    <property type="entry name" value="TPP_enz"/>
</dbReference>
<dbReference type="SUPFAM" id="SSF52467">
    <property type="entry name" value="DHS-like NAD/FAD-binding domain"/>
    <property type="match status" value="1"/>
</dbReference>
<gene>
    <name evidence="6" type="ORF">METZ01_LOCUS30685</name>
</gene>
<dbReference type="CDD" id="cd02002">
    <property type="entry name" value="TPP_BFDC"/>
    <property type="match status" value="1"/>
</dbReference>
<evidence type="ECO:0000256" key="1">
    <source>
        <dbReference type="ARBA" id="ARBA00007812"/>
    </source>
</evidence>
<evidence type="ECO:0000313" key="6">
    <source>
        <dbReference type="EMBL" id="SUZ77831.1"/>
    </source>
</evidence>